<sequence>MQPPYNTYYPPQPHPQYPIRSTPIFPNLSSNTYQSFPPDQIIYNSDELVDRRTYYPPRFQGAAPPTIPKQRVLAPFHHFRHLRSEHSIESHHNQPQISQSRSRSRSRRNTITQPIPLQGSPPLLPQALVNAPSSASSNLSDTASDIMRRQNAPRNTSHQPLPPITPPMPPTPVPAHLPTPERHHTGLHFMETERRRASIPGYYAENTRVDSREHVSSAYNDTFEAVPHPEIHHQQVLMSNNITPRYSNPTTASNGNFDPILSVRQPTTHPPSGRRESRIRLQSDRTIRVKAARPETIDSPIDIDQPRPEARTPNDIPRRAERPTHSTAVDQTARTVPARVRIPTEAQPINGQRPATTAPTQPIVSQTRQNPSAGRSGYTHTPSTLPATQTPTQSRRISSDAPKTDHTRSTGNPSRLISADDTRVRSTYDSVGAIIQARPVNPLSTSISRNTQFEDDLEEEMTCPICRSVMVAPHQFSPCGHALCGGCGVQWIMTRAGAGEQVNCPVCRNPADPLNPLIPARNLENLIKRWIDNKVAVEGEWDGLQDFKEREECWNIHKAHSPDGIIPRSLPTTSVPMIRENIVNRLTPALITPRGGRYVTQADGMFTALSWAMDASDNPPSTRPDSSAGSIRSMLTSLENFSSSDNL</sequence>
<feature type="compositionally biased region" description="Low complexity" evidence="5">
    <location>
        <begin position="127"/>
        <end position="141"/>
    </location>
</feature>
<gene>
    <name evidence="7" type="ORF">L201_002002</name>
</gene>
<keyword evidence="3" id="KW-0862">Zinc</keyword>
<feature type="region of interest" description="Disordered" evidence="5">
    <location>
        <begin position="85"/>
        <end position="141"/>
    </location>
</feature>
<dbReference type="Pfam" id="PF00097">
    <property type="entry name" value="zf-C3HC4"/>
    <property type="match status" value="1"/>
</dbReference>
<organism evidence="7 8">
    <name type="scientific">Kwoniella dendrophila CBS 6074</name>
    <dbReference type="NCBI Taxonomy" id="1295534"/>
    <lineage>
        <taxon>Eukaryota</taxon>
        <taxon>Fungi</taxon>
        <taxon>Dikarya</taxon>
        <taxon>Basidiomycota</taxon>
        <taxon>Agaricomycotina</taxon>
        <taxon>Tremellomycetes</taxon>
        <taxon>Tremellales</taxon>
        <taxon>Cryptococcaceae</taxon>
        <taxon>Kwoniella</taxon>
    </lineage>
</organism>
<evidence type="ECO:0000313" key="8">
    <source>
        <dbReference type="Proteomes" id="UP001355207"/>
    </source>
</evidence>
<feature type="compositionally biased region" description="Basic and acidic residues" evidence="5">
    <location>
        <begin position="304"/>
        <end position="324"/>
    </location>
</feature>
<feature type="region of interest" description="Disordered" evidence="5">
    <location>
        <begin position="292"/>
        <end position="420"/>
    </location>
</feature>
<keyword evidence="2 4" id="KW-0863">Zinc-finger</keyword>
<dbReference type="PROSITE" id="PS50089">
    <property type="entry name" value="ZF_RING_2"/>
    <property type="match status" value="1"/>
</dbReference>
<reference evidence="7 8" key="1">
    <citation type="submission" date="2024-01" db="EMBL/GenBank/DDBJ databases">
        <title>Comparative genomics of Cryptococcus and Kwoniella reveals pathogenesis evolution and contrasting modes of karyotype evolution via chromosome fusion or intercentromeric recombination.</title>
        <authorList>
            <person name="Coelho M.A."/>
            <person name="David-Palma M."/>
            <person name="Shea T."/>
            <person name="Bowers K."/>
            <person name="McGinley-Smith S."/>
            <person name="Mohammad A.W."/>
            <person name="Gnirke A."/>
            <person name="Yurkov A.M."/>
            <person name="Nowrousian M."/>
            <person name="Sun S."/>
            <person name="Cuomo C.A."/>
            <person name="Heitman J."/>
        </authorList>
    </citation>
    <scope>NUCLEOTIDE SEQUENCE [LARGE SCALE GENOMIC DNA]</scope>
    <source>
        <strain evidence="7 8">CBS 6074</strain>
    </source>
</reference>
<dbReference type="Proteomes" id="UP001355207">
    <property type="component" value="Chromosome 2"/>
</dbReference>
<protein>
    <recommendedName>
        <fullName evidence="6">RING-type domain-containing protein</fullName>
    </recommendedName>
</protein>
<feature type="compositionally biased region" description="Polar residues" evidence="5">
    <location>
        <begin position="245"/>
        <end position="256"/>
    </location>
</feature>
<feature type="region of interest" description="Disordered" evidence="5">
    <location>
        <begin position="245"/>
        <end position="277"/>
    </location>
</feature>
<feature type="domain" description="RING-type" evidence="6">
    <location>
        <begin position="463"/>
        <end position="508"/>
    </location>
</feature>
<dbReference type="SUPFAM" id="SSF57850">
    <property type="entry name" value="RING/U-box"/>
    <property type="match status" value="1"/>
</dbReference>
<dbReference type="Gene3D" id="3.30.40.10">
    <property type="entry name" value="Zinc/RING finger domain, C3HC4 (zinc finger)"/>
    <property type="match status" value="1"/>
</dbReference>
<dbReference type="AlphaFoldDB" id="A0AAX4JP14"/>
<evidence type="ECO:0000313" key="7">
    <source>
        <dbReference type="EMBL" id="WWC87116.1"/>
    </source>
</evidence>
<evidence type="ECO:0000256" key="3">
    <source>
        <dbReference type="ARBA" id="ARBA00022833"/>
    </source>
</evidence>
<dbReference type="CDD" id="cd16449">
    <property type="entry name" value="RING-HC"/>
    <property type="match status" value="1"/>
</dbReference>
<accession>A0AAX4JP14</accession>
<feature type="compositionally biased region" description="Polar residues" evidence="5">
    <location>
        <begin position="325"/>
        <end position="334"/>
    </location>
</feature>
<dbReference type="InterPro" id="IPR001841">
    <property type="entry name" value="Znf_RING"/>
</dbReference>
<dbReference type="InterPro" id="IPR018957">
    <property type="entry name" value="Znf_C3HC4_RING-type"/>
</dbReference>
<dbReference type="EMBL" id="CP144099">
    <property type="protein sequence ID" value="WWC87116.1"/>
    <property type="molecule type" value="Genomic_DNA"/>
</dbReference>
<dbReference type="RefSeq" id="XP_066073879.1">
    <property type="nucleotide sequence ID" value="XM_066217782.1"/>
</dbReference>
<dbReference type="GeneID" id="91092674"/>
<keyword evidence="8" id="KW-1185">Reference proteome</keyword>
<evidence type="ECO:0000256" key="1">
    <source>
        <dbReference type="ARBA" id="ARBA00022723"/>
    </source>
</evidence>
<dbReference type="InterPro" id="IPR013083">
    <property type="entry name" value="Znf_RING/FYVE/PHD"/>
</dbReference>
<keyword evidence="1" id="KW-0479">Metal-binding</keyword>
<proteinExistence type="predicted"/>
<feature type="compositionally biased region" description="Polar residues" evidence="5">
    <location>
        <begin position="347"/>
        <end position="396"/>
    </location>
</feature>
<evidence type="ECO:0000259" key="6">
    <source>
        <dbReference type="PROSITE" id="PS50089"/>
    </source>
</evidence>
<evidence type="ECO:0000256" key="5">
    <source>
        <dbReference type="SAM" id="MobiDB-lite"/>
    </source>
</evidence>
<evidence type="ECO:0000256" key="4">
    <source>
        <dbReference type="PROSITE-ProRule" id="PRU00175"/>
    </source>
</evidence>
<dbReference type="GO" id="GO:0008270">
    <property type="term" value="F:zinc ion binding"/>
    <property type="evidence" value="ECO:0007669"/>
    <property type="project" value="UniProtKB-KW"/>
</dbReference>
<evidence type="ECO:0000256" key="2">
    <source>
        <dbReference type="ARBA" id="ARBA00022771"/>
    </source>
</evidence>
<name>A0AAX4JP14_9TREE</name>